<organism evidence="9 10">
    <name type="scientific">Linum tenue</name>
    <dbReference type="NCBI Taxonomy" id="586396"/>
    <lineage>
        <taxon>Eukaryota</taxon>
        <taxon>Viridiplantae</taxon>
        <taxon>Streptophyta</taxon>
        <taxon>Embryophyta</taxon>
        <taxon>Tracheophyta</taxon>
        <taxon>Spermatophyta</taxon>
        <taxon>Magnoliopsida</taxon>
        <taxon>eudicotyledons</taxon>
        <taxon>Gunneridae</taxon>
        <taxon>Pentapetalae</taxon>
        <taxon>rosids</taxon>
        <taxon>fabids</taxon>
        <taxon>Malpighiales</taxon>
        <taxon>Linaceae</taxon>
        <taxon>Linum</taxon>
    </lineage>
</organism>
<dbReference type="EMBL" id="CAMGYJ010000011">
    <property type="protein sequence ID" value="CAI0560900.1"/>
    <property type="molecule type" value="Genomic_DNA"/>
</dbReference>
<dbReference type="InterPro" id="IPR035669">
    <property type="entry name" value="SGNH_plant_lipase-like"/>
</dbReference>
<keyword evidence="8" id="KW-1133">Transmembrane helix</keyword>
<keyword evidence="4" id="KW-0732">Signal</keyword>
<dbReference type="PANTHER" id="PTHR45650:SF75">
    <property type="entry name" value="GDSL-LIKE LIPASE_ACYLHYDROLASE"/>
    <property type="match status" value="1"/>
</dbReference>
<dbReference type="GO" id="GO:0016788">
    <property type="term" value="F:hydrolase activity, acting on ester bonds"/>
    <property type="evidence" value="ECO:0007669"/>
    <property type="project" value="InterPro"/>
</dbReference>
<dbReference type="InterPro" id="IPR036514">
    <property type="entry name" value="SGNH_hydro_sf"/>
</dbReference>
<reference evidence="9" key="1">
    <citation type="submission" date="2022-08" db="EMBL/GenBank/DDBJ databases">
        <authorList>
            <person name="Gutierrez-Valencia J."/>
        </authorList>
    </citation>
    <scope>NUCLEOTIDE SEQUENCE</scope>
</reference>
<dbReference type="Gene3D" id="3.40.50.1110">
    <property type="entry name" value="SGNH hydrolase"/>
    <property type="match status" value="1"/>
</dbReference>
<evidence type="ECO:0000256" key="1">
    <source>
        <dbReference type="ARBA" id="ARBA00004613"/>
    </source>
</evidence>
<sequence length="405" mass="44485">MTHHDAKWQVDTSSTIVISHTLLQKWQREKAKPSHDIPPALIMIILAVFLSVITSSSSLYEVVTAAADPQVPCFFIFGDSLNDCGNNNDADTKAKANYKPYGIDYPDGPTGRFTNGRTAVDFLAEHLGFGNPIPPFTTAKGDSILQGINYASGSAGILDETGKHLGKNVPLGTQVQNHQKTFSKIAAMKGGKDSATKHLNGCIYYMSIGSNDFLNNYFLPKQYKTSKLYSVDKFTVHLATTYRDKIKTLHHYGARKIAVVGVGKVGCVPHMMDMFGTKGSKCIQNVNSAAQNFNKQLKKLVVDLNKELKDAKLIYINSYGMSDGDPTILGFKYITSGCCKSREDGQCVEGETPCSNRKEYVFWDSFHPTETGHKAVADRTYKSLLPSDSDPFDLHSLAALDIGKQ</sequence>
<keyword evidence="8" id="KW-0472">Membrane</keyword>
<keyword evidence="8" id="KW-0812">Transmembrane</keyword>
<dbReference type="GO" id="GO:0005576">
    <property type="term" value="C:extracellular region"/>
    <property type="evidence" value="ECO:0007669"/>
    <property type="project" value="UniProtKB-SubCell"/>
</dbReference>
<dbReference type="Proteomes" id="UP001154282">
    <property type="component" value="Unassembled WGS sequence"/>
</dbReference>
<keyword evidence="7" id="KW-0443">Lipid metabolism</keyword>
<proteinExistence type="inferred from homology"/>
<keyword evidence="3" id="KW-0964">Secreted</keyword>
<dbReference type="InterPro" id="IPR001087">
    <property type="entry name" value="GDSL"/>
</dbReference>
<evidence type="ECO:0000313" key="10">
    <source>
        <dbReference type="Proteomes" id="UP001154282"/>
    </source>
</evidence>
<dbReference type="CDD" id="cd01837">
    <property type="entry name" value="SGNH_plant_lipase_like"/>
    <property type="match status" value="1"/>
</dbReference>
<comment type="similarity">
    <text evidence="2">Belongs to the 'GDSL' lipolytic enzyme family.</text>
</comment>
<evidence type="ECO:0000256" key="8">
    <source>
        <dbReference type="SAM" id="Phobius"/>
    </source>
</evidence>
<protein>
    <submittedName>
        <fullName evidence="9">Uncharacterized protein</fullName>
    </submittedName>
</protein>
<keyword evidence="6" id="KW-0442">Lipid degradation</keyword>
<dbReference type="GO" id="GO:0016042">
    <property type="term" value="P:lipid catabolic process"/>
    <property type="evidence" value="ECO:0007669"/>
    <property type="project" value="UniProtKB-KW"/>
</dbReference>
<evidence type="ECO:0000256" key="4">
    <source>
        <dbReference type="ARBA" id="ARBA00022729"/>
    </source>
</evidence>
<dbReference type="Pfam" id="PF00657">
    <property type="entry name" value="Lipase_GDSL"/>
    <property type="match status" value="1"/>
</dbReference>
<dbReference type="AlphaFoldDB" id="A0AAV0RTW7"/>
<dbReference type="InterPro" id="IPR051238">
    <property type="entry name" value="GDSL_esterase/lipase"/>
</dbReference>
<evidence type="ECO:0000256" key="7">
    <source>
        <dbReference type="ARBA" id="ARBA00023098"/>
    </source>
</evidence>
<evidence type="ECO:0000313" key="9">
    <source>
        <dbReference type="EMBL" id="CAI0560900.1"/>
    </source>
</evidence>
<keyword evidence="10" id="KW-1185">Reference proteome</keyword>
<dbReference type="PANTHER" id="PTHR45650">
    <property type="entry name" value="GDSL-LIKE LIPASE/ACYLHYDROLASE-RELATED"/>
    <property type="match status" value="1"/>
</dbReference>
<accession>A0AAV0RTW7</accession>
<comment type="subcellular location">
    <subcellularLocation>
        <location evidence="1">Secreted</location>
    </subcellularLocation>
</comment>
<evidence type="ECO:0000256" key="6">
    <source>
        <dbReference type="ARBA" id="ARBA00022963"/>
    </source>
</evidence>
<dbReference type="SUPFAM" id="SSF52266">
    <property type="entry name" value="SGNH hydrolase"/>
    <property type="match status" value="1"/>
</dbReference>
<comment type="caution">
    <text evidence="9">The sequence shown here is derived from an EMBL/GenBank/DDBJ whole genome shotgun (WGS) entry which is preliminary data.</text>
</comment>
<evidence type="ECO:0000256" key="5">
    <source>
        <dbReference type="ARBA" id="ARBA00022801"/>
    </source>
</evidence>
<keyword evidence="5" id="KW-0378">Hydrolase</keyword>
<evidence type="ECO:0000256" key="2">
    <source>
        <dbReference type="ARBA" id="ARBA00008668"/>
    </source>
</evidence>
<evidence type="ECO:0000256" key="3">
    <source>
        <dbReference type="ARBA" id="ARBA00022525"/>
    </source>
</evidence>
<feature type="transmembrane region" description="Helical" evidence="8">
    <location>
        <begin position="40"/>
        <end position="60"/>
    </location>
</feature>
<name>A0AAV0RTW7_9ROSI</name>
<gene>
    <name evidence="9" type="ORF">LITE_LOCUS49849</name>
</gene>